<dbReference type="Pfam" id="PF12762">
    <property type="entry name" value="DDE_Tnp_IS1595"/>
    <property type="match status" value="1"/>
</dbReference>
<name>A0A0L8GID3_OCTBM</name>
<dbReference type="AlphaFoldDB" id="A0A0L8GID3"/>
<dbReference type="PANTHER" id="PTHR47163">
    <property type="entry name" value="DDE_TNP_IS1595 DOMAIN-CONTAINING PROTEIN"/>
    <property type="match status" value="1"/>
</dbReference>
<accession>A0A0L8GID3</accession>
<dbReference type="PANTHER" id="PTHR47163:SF2">
    <property type="entry name" value="SI:DKEY-17M8.2"/>
    <property type="match status" value="1"/>
</dbReference>
<evidence type="ECO:0000313" key="2">
    <source>
        <dbReference type="EMBL" id="KOF76718.1"/>
    </source>
</evidence>
<dbReference type="EMBL" id="KQ421718">
    <property type="protein sequence ID" value="KOF76718.1"/>
    <property type="molecule type" value="Genomic_DNA"/>
</dbReference>
<sequence>MIGGDGVEIEIDETVLVHRKYQRSRIIKTVWLFSGLERLTKRAFMVPLLTECGEGNRRDVDTFIPIIRRYIRPRSIIYSDCWCAYSNLSSMGYTHNQVNQSEHFVDPHNPAIHTQNIKRLWGSLKSALFVPE</sequence>
<organism evidence="2">
    <name type="scientific">Octopus bimaculoides</name>
    <name type="common">California two-spotted octopus</name>
    <dbReference type="NCBI Taxonomy" id="37653"/>
    <lineage>
        <taxon>Eukaryota</taxon>
        <taxon>Metazoa</taxon>
        <taxon>Spiralia</taxon>
        <taxon>Lophotrochozoa</taxon>
        <taxon>Mollusca</taxon>
        <taxon>Cephalopoda</taxon>
        <taxon>Coleoidea</taxon>
        <taxon>Octopodiformes</taxon>
        <taxon>Octopoda</taxon>
        <taxon>Incirrata</taxon>
        <taxon>Octopodidae</taxon>
        <taxon>Octopus</taxon>
    </lineage>
</organism>
<protein>
    <recommendedName>
        <fullName evidence="1">ISXO2-like transposase domain-containing protein</fullName>
    </recommendedName>
</protein>
<dbReference type="STRING" id="37653.A0A0L8GID3"/>
<dbReference type="SMART" id="SM01126">
    <property type="entry name" value="DDE_Tnp_IS1595"/>
    <property type="match status" value="1"/>
</dbReference>
<proteinExistence type="predicted"/>
<dbReference type="InterPro" id="IPR024445">
    <property type="entry name" value="Tnp_ISXO2-like"/>
</dbReference>
<gene>
    <name evidence="2" type="ORF">OCBIM_22033019mg</name>
</gene>
<dbReference type="InterPro" id="IPR053164">
    <property type="entry name" value="IS1016-like_transposase"/>
</dbReference>
<reference evidence="2" key="1">
    <citation type="submission" date="2015-07" db="EMBL/GenBank/DDBJ databases">
        <title>MeaNS - Measles Nucleotide Surveillance Program.</title>
        <authorList>
            <person name="Tran T."/>
            <person name="Druce J."/>
        </authorList>
    </citation>
    <scope>NUCLEOTIDE SEQUENCE</scope>
    <source>
        <strain evidence="2">UCB-OBI-ISO-001</strain>
        <tissue evidence="2">Gonad</tissue>
    </source>
</reference>
<feature type="domain" description="ISXO2-like transposase" evidence="1">
    <location>
        <begin position="1"/>
        <end position="129"/>
    </location>
</feature>
<evidence type="ECO:0000259" key="1">
    <source>
        <dbReference type="SMART" id="SM01126"/>
    </source>
</evidence>